<feature type="domain" description="C2H2-type" evidence="1">
    <location>
        <begin position="2"/>
        <end position="26"/>
    </location>
</feature>
<feature type="domain" description="C2H2-type" evidence="1">
    <location>
        <begin position="31"/>
        <end position="51"/>
    </location>
</feature>
<reference evidence="2" key="1">
    <citation type="journal article" date="2020" name="Nature">
        <title>Giant virus diversity and host interactions through global metagenomics.</title>
        <authorList>
            <person name="Schulz F."/>
            <person name="Roux S."/>
            <person name="Paez-Espino D."/>
            <person name="Jungbluth S."/>
            <person name="Walsh D.A."/>
            <person name="Denef V.J."/>
            <person name="McMahon K.D."/>
            <person name="Konstantinidis K.T."/>
            <person name="Eloe-Fadrosh E.A."/>
            <person name="Kyrpides N.C."/>
            <person name="Woyke T."/>
        </authorList>
    </citation>
    <scope>NUCLEOTIDE SEQUENCE</scope>
    <source>
        <strain evidence="2">GVMAG-M-3300023184-167</strain>
    </source>
</reference>
<accession>A0A6C0HSC8</accession>
<dbReference type="SMART" id="SM00355">
    <property type="entry name" value="ZnF_C2H2"/>
    <property type="match status" value="2"/>
</dbReference>
<proteinExistence type="predicted"/>
<name>A0A6C0HSC8_9ZZZZ</name>
<dbReference type="SUPFAM" id="SSF57667">
    <property type="entry name" value="beta-beta-alpha zinc fingers"/>
    <property type="match status" value="1"/>
</dbReference>
<dbReference type="EMBL" id="MN740007">
    <property type="protein sequence ID" value="QHT83290.1"/>
    <property type="molecule type" value="Genomic_DNA"/>
</dbReference>
<dbReference type="Pfam" id="PF00096">
    <property type="entry name" value="zf-C2H2"/>
    <property type="match status" value="1"/>
</dbReference>
<sequence>MYTCEKCNYETAIKSNYTKHLKTNKHKLNGIVCDNCEKSYKTRQSLWKHKQECTNNLLIQLLQQTKELKQTQIIQNIQNVQNIQTFNLNIFLNETCKDALNINEFVDSLKVQECDIIETGQIGFVNGISKIFIRGLEELELHKRPIHCSDIKRETIYIKDDDFWENDHKILNRAINTLTIKNTSKILDWQKKNPEWIDKKNDQYLSIVSNNFGDSELQCKIIKRLAKNTMIQKLDSQKL</sequence>
<dbReference type="InterPro" id="IPR013087">
    <property type="entry name" value="Znf_C2H2_type"/>
</dbReference>
<dbReference type="Gene3D" id="3.30.160.60">
    <property type="entry name" value="Classic Zinc Finger"/>
    <property type="match status" value="1"/>
</dbReference>
<dbReference type="AlphaFoldDB" id="A0A6C0HSC8"/>
<organism evidence="2">
    <name type="scientific">viral metagenome</name>
    <dbReference type="NCBI Taxonomy" id="1070528"/>
    <lineage>
        <taxon>unclassified sequences</taxon>
        <taxon>metagenomes</taxon>
        <taxon>organismal metagenomes</taxon>
    </lineage>
</organism>
<evidence type="ECO:0000313" key="2">
    <source>
        <dbReference type="EMBL" id="QHT83290.1"/>
    </source>
</evidence>
<evidence type="ECO:0000259" key="1">
    <source>
        <dbReference type="SMART" id="SM00355"/>
    </source>
</evidence>
<protein>
    <recommendedName>
        <fullName evidence="1">C2H2-type domain-containing protein</fullName>
    </recommendedName>
</protein>
<dbReference type="InterPro" id="IPR036236">
    <property type="entry name" value="Znf_C2H2_sf"/>
</dbReference>